<dbReference type="AlphaFoldDB" id="A0A5R9GLS6"/>
<proteinExistence type="predicted"/>
<dbReference type="GO" id="GO:0016787">
    <property type="term" value="F:hydrolase activity"/>
    <property type="evidence" value="ECO:0007669"/>
    <property type="project" value="UniProtKB-KW"/>
</dbReference>
<dbReference type="EMBL" id="VCIW01000001">
    <property type="protein sequence ID" value="TLS54103.1"/>
    <property type="molecule type" value="Genomic_DNA"/>
</dbReference>
<keyword evidence="2" id="KW-0378">Hydrolase</keyword>
<dbReference type="InterPro" id="IPR051464">
    <property type="entry name" value="Peptidase_M42_aminopept"/>
</dbReference>
<dbReference type="Pfam" id="PF04389">
    <property type="entry name" value="Peptidase_M28"/>
    <property type="match status" value="1"/>
</dbReference>
<evidence type="ECO:0000313" key="2">
    <source>
        <dbReference type="EMBL" id="TLS54103.1"/>
    </source>
</evidence>
<accession>A0A5R9GLS6</accession>
<dbReference type="Gene3D" id="3.40.630.10">
    <property type="entry name" value="Zn peptidases"/>
    <property type="match status" value="1"/>
</dbReference>
<sequence length="474" mass="52204">MNDSSTSSHISDPAPLLRRDSLSRFGLYARCISSERGKSSMNTVTAAVPVNTLLSRYGFRASDLVTPDSSYGALLDRALHEAGIGLDELPSISEQDWQLALRKARDRFDGPGGETLVDPRRAPLPLSSIDFYMAGVVRWMNELGIHTYSCCDGHGKRLPHANMISYLGTQQKHILQVSAPEGMSLRAQGRRVQWEMNPSEPERLLQFAERLYCIVSEPATLFRYEADRFAEGLVELLEIPGESGSEERIRRAAIAKLRRHADDLFVDRAGNVCAAILCGEGPTVLLSAHMDVFSEIEPERRIVRRGTELSSSEGILGADDRAGMAVILELCRRVHRTNFNGTLKVALTVREEIGLEGSQALDAAWLEDVRGAIVVDRRGTRDIVTSCGRVIPFCSEAYGRLFEAAGALAGMPDWRVTPGGSSDAKVLATEFGIPSVNLSAGYRHEHTSSETVDYLATYQTVKLIECVLHRNMIQ</sequence>
<evidence type="ECO:0000259" key="1">
    <source>
        <dbReference type="Pfam" id="PF04389"/>
    </source>
</evidence>
<evidence type="ECO:0000313" key="3">
    <source>
        <dbReference type="Proteomes" id="UP000309676"/>
    </source>
</evidence>
<feature type="domain" description="Peptidase M28" evidence="1">
    <location>
        <begin position="274"/>
        <end position="459"/>
    </location>
</feature>
<name>A0A5R9GLS6_9BACL</name>
<gene>
    <name evidence="2" type="ORF">FE782_01800</name>
</gene>
<dbReference type="PANTHER" id="PTHR32481">
    <property type="entry name" value="AMINOPEPTIDASE"/>
    <property type="match status" value="1"/>
</dbReference>
<comment type="caution">
    <text evidence="2">The sequence shown here is derived from an EMBL/GenBank/DDBJ whole genome shotgun (WGS) entry which is preliminary data.</text>
</comment>
<dbReference type="InterPro" id="IPR007484">
    <property type="entry name" value="Peptidase_M28"/>
</dbReference>
<organism evidence="2 3">
    <name type="scientific">Paenibacillus antri</name>
    <dbReference type="NCBI Taxonomy" id="2582848"/>
    <lineage>
        <taxon>Bacteria</taxon>
        <taxon>Bacillati</taxon>
        <taxon>Bacillota</taxon>
        <taxon>Bacilli</taxon>
        <taxon>Bacillales</taxon>
        <taxon>Paenibacillaceae</taxon>
        <taxon>Paenibacillus</taxon>
    </lineage>
</organism>
<protein>
    <submittedName>
        <fullName evidence="2">M20/M25/M40 family metallo-hydrolase</fullName>
    </submittedName>
</protein>
<reference evidence="2 3" key="1">
    <citation type="submission" date="2019-05" db="EMBL/GenBank/DDBJ databases">
        <authorList>
            <person name="Narsing Rao M.P."/>
            <person name="Li W.J."/>
        </authorList>
    </citation>
    <scope>NUCLEOTIDE SEQUENCE [LARGE SCALE GENOMIC DNA]</scope>
    <source>
        <strain evidence="2 3">SYSU_K30003</strain>
    </source>
</reference>
<dbReference type="PANTHER" id="PTHR32481:SF0">
    <property type="entry name" value="AMINOPEPTIDASE YPDE-RELATED"/>
    <property type="match status" value="1"/>
</dbReference>
<dbReference type="Proteomes" id="UP000309676">
    <property type="component" value="Unassembled WGS sequence"/>
</dbReference>
<dbReference type="SUPFAM" id="SSF53187">
    <property type="entry name" value="Zn-dependent exopeptidases"/>
    <property type="match status" value="1"/>
</dbReference>
<keyword evidence="3" id="KW-1185">Reference proteome</keyword>